<reference evidence="2" key="2">
    <citation type="submission" date="2021-04" db="EMBL/GenBank/DDBJ databases">
        <authorList>
            <person name="Gilroy R."/>
        </authorList>
    </citation>
    <scope>NUCLEOTIDE SEQUENCE</scope>
    <source>
        <strain evidence="2">ChiSxjej5B17-1746</strain>
    </source>
</reference>
<dbReference type="EMBL" id="DXGI01000427">
    <property type="protein sequence ID" value="HIW79738.1"/>
    <property type="molecule type" value="Genomic_DNA"/>
</dbReference>
<evidence type="ECO:0000313" key="3">
    <source>
        <dbReference type="Proteomes" id="UP000824264"/>
    </source>
</evidence>
<protein>
    <submittedName>
        <fullName evidence="2">Uncharacterized protein</fullName>
    </submittedName>
</protein>
<name>A0A9D1UA44_9BACT</name>
<accession>A0A9D1UA44</accession>
<dbReference type="Proteomes" id="UP000824264">
    <property type="component" value="Unassembled WGS sequence"/>
</dbReference>
<keyword evidence="1" id="KW-0812">Transmembrane</keyword>
<proteinExistence type="predicted"/>
<feature type="transmembrane region" description="Helical" evidence="1">
    <location>
        <begin position="20"/>
        <end position="38"/>
    </location>
</feature>
<organism evidence="2 3">
    <name type="scientific">Candidatus Bilophila faecipullorum</name>
    <dbReference type="NCBI Taxonomy" id="2838482"/>
    <lineage>
        <taxon>Bacteria</taxon>
        <taxon>Pseudomonadati</taxon>
        <taxon>Thermodesulfobacteriota</taxon>
        <taxon>Desulfovibrionia</taxon>
        <taxon>Desulfovibrionales</taxon>
        <taxon>Desulfovibrionaceae</taxon>
        <taxon>Bilophila</taxon>
    </lineage>
</organism>
<comment type="caution">
    <text evidence="2">The sequence shown here is derived from an EMBL/GenBank/DDBJ whole genome shotgun (WGS) entry which is preliminary data.</text>
</comment>
<dbReference type="AlphaFoldDB" id="A0A9D1UA44"/>
<gene>
    <name evidence="2" type="ORF">H9874_11450</name>
</gene>
<evidence type="ECO:0000313" key="2">
    <source>
        <dbReference type="EMBL" id="HIW79738.1"/>
    </source>
</evidence>
<keyword evidence="1" id="KW-0472">Membrane</keyword>
<keyword evidence="1" id="KW-1133">Transmembrane helix</keyword>
<evidence type="ECO:0000256" key="1">
    <source>
        <dbReference type="SAM" id="Phobius"/>
    </source>
</evidence>
<feature type="transmembrane region" description="Helical" evidence="1">
    <location>
        <begin position="98"/>
        <end position="117"/>
    </location>
</feature>
<feature type="transmembrane region" description="Helical" evidence="1">
    <location>
        <begin position="68"/>
        <end position="86"/>
    </location>
</feature>
<reference evidence="2" key="1">
    <citation type="journal article" date="2021" name="PeerJ">
        <title>Extensive microbial diversity within the chicken gut microbiome revealed by metagenomics and culture.</title>
        <authorList>
            <person name="Gilroy R."/>
            <person name="Ravi A."/>
            <person name="Getino M."/>
            <person name="Pursley I."/>
            <person name="Horton D.L."/>
            <person name="Alikhan N.F."/>
            <person name="Baker D."/>
            <person name="Gharbi K."/>
            <person name="Hall N."/>
            <person name="Watson M."/>
            <person name="Adriaenssens E.M."/>
            <person name="Foster-Nyarko E."/>
            <person name="Jarju S."/>
            <person name="Secka A."/>
            <person name="Antonio M."/>
            <person name="Oren A."/>
            <person name="Chaudhuri R.R."/>
            <person name="La Ragione R."/>
            <person name="Hildebrand F."/>
            <person name="Pallen M.J."/>
        </authorList>
    </citation>
    <scope>NUCLEOTIDE SEQUENCE</scope>
    <source>
        <strain evidence="2">ChiSxjej5B17-1746</strain>
    </source>
</reference>
<feature type="transmembrane region" description="Helical" evidence="1">
    <location>
        <begin position="44"/>
        <end position="63"/>
    </location>
</feature>
<sequence length="143" mass="16176">MGFSIRSELADYARLKRRCYLLFVISYGGLLAGLVYSTMMHQSLPIWIGLIPGAILSIHWLLLPTQSWLPCLFHILLGAIFAPILCARREANLSFIEAVELGTVAGMALIYPFYILCQTLEKERRLKKYAQDRKQKSSPEAEG</sequence>